<evidence type="ECO:0000256" key="3">
    <source>
        <dbReference type="ARBA" id="ARBA00022989"/>
    </source>
</evidence>
<feature type="transmembrane region" description="Helical" evidence="6">
    <location>
        <begin position="349"/>
        <end position="367"/>
    </location>
</feature>
<comment type="subcellular location">
    <subcellularLocation>
        <location evidence="1">Cell membrane</location>
        <topology evidence="1">Multi-pass membrane protein</topology>
    </subcellularLocation>
</comment>
<evidence type="ECO:0000313" key="8">
    <source>
        <dbReference type="EMBL" id="WFG40416.1"/>
    </source>
</evidence>
<dbReference type="PIRSF" id="PIRSF002808">
    <property type="entry name" value="Hexose_phosphate_transp"/>
    <property type="match status" value="1"/>
</dbReference>
<evidence type="ECO:0000259" key="7">
    <source>
        <dbReference type="PROSITE" id="PS50850"/>
    </source>
</evidence>
<gene>
    <name evidence="8" type="ORF">GKO48_12640</name>
</gene>
<feature type="region of interest" description="Disordered" evidence="5">
    <location>
        <begin position="220"/>
        <end position="263"/>
    </location>
</feature>
<dbReference type="PROSITE" id="PS50850">
    <property type="entry name" value="MFS"/>
    <property type="match status" value="1"/>
</dbReference>
<dbReference type="RefSeq" id="WP_342826996.1">
    <property type="nucleotide sequence ID" value="NZ_WMBD01000006.1"/>
</dbReference>
<feature type="transmembrane region" description="Helical" evidence="6">
    <location>
        <begin position="152"/>
        <end position="171"/>
    </location>
</feature>
<feature type="transmembrane region" description="Helical" evidence="6">
    <location>
        <begin position="89"/>
        <end position="109"/>
    </location>
</feature>
<dbReference type="InterPro" id="IPR036259">
    <property type="entry name" value="MFS_trans_sf"/>
</dbReference>
<keyword evidence="9" id="KW-1185">Reference proteome</keyword>
<organism evidence="8 9">
    <name type="scientific">Candidatus Lucifugimonas marina</name>
    <dbReference type="NCBI Taxonomy" id="3038979"/>
    <lineage>
        <taxon>Bacteria</taxon>
        <taxon>Bacillati</taxon>
        <taxon>Chloroflexota</taxon>
        <taxon>Dehalococcoidia</taxon>
        <taxon>SAR202 cluster</taxon>
        <taxon>Candidatus Lucifugimonadales</taxon>
        <taxon>Candidatus Lucifugimonadaceae</taxon>
        <taxon>Candidatus Lucifugimonas</taxon>
    </lineage>
</organism>
<protein>
    <submittedName>
        <fullName evidence="8">MFS transporter</fullName>
    </submittedName>
</protein>
<accession>A0AAJ6CSM9</accession>
<dbReference type="InterPro" id="IPR020846">
    <property type="entry name" value="MFS_dom"/>
</dbReference>
<keyword evidence="3 6" id="KW-1133">Transmembrane helix</keyword>
<dbReference type="Gene3D" id="1.20.1250.20">
    <property type="entry name" value="MFS general substrate transporter like domains"/>
    <property type="match status" value="2"/>
</dbReference>
<dbReference type="Proteomes" id="UP001219901">
    <property type="component" value="Chromosome"/>
</dbReference>
<feature type="domain" description="Major facilitator superfamily (MFS) profile" evidence="7">
    <location>
        <begin position="26"/>
        <end position="460"/>
    </location>
</feature>
<dbReference type="Pfam" id="PF07690">
    <property type="entry name" value="MFS_1"/>
    <property type="match status" value="1"/>
</dbReference>
<dbReference type="PANTHER" id="PTHR43826:SF3">
    <property type="entry name" value="GLUCOSE-6-PHOSPHATE EXCHANGER SLC37A4"/>
    <property type="match status" value="1"/>
</dbReference>
<dbReference type="InterPro" id="IPR051337">
    <property type="entry name" value="OPA_Antiporter"/>
</dbReference>
<feature type="transmembrane region" description="Helical" evidence="6">
    <location>
        <begin position="59"/>
        <end position="77"/>
    </location>
</feature>
<feature type="transmembrane region" description="Helical" evidence="6">
    <location>
        <begin position="183"/>
        <end position="202"/>
    </location>
</feature>
<evidence type="ECO:0000256" key="2">
    <source>
        <dbReference type="ARBA" id="ARBA00022692"/>
    </source>
</evidence>
<dbReference type="EMBL" id="CP046147">
    <property type="protein sequence ID" value="WFG40416.1"/>
    <property type="molecule type" value="Genomic_DNA"/>
</dbReference>
<feature type="compositionally biased region" description="Basic and acidic residues" evidence="5">
    <location>
        <begin position="228"/>
        <end position="244"/>
    </location>
</feature>
<evidence type="ECO:0000256" key="5">
    <source>
        <dbReference type="SAM" id="MobiDB-lite"/>
    </source>
</evidence>
<dbReference type="InterPro" id="IPR011701">
    <property type="entry name" value="MFS"/>
</dbReference>
<feature type="transmembrane region" description="Helical" evidence="6">
    <location>
        <begin position="439"/>
        <end position="458"/>
    </location>
</feature>
<reference evidence="9" key="2">
    <citation type="submission" date="2023-06" db="EMBL/GenBank/DDBJ databases">
        <title>Pangenomics reveal diversification of enzyme families and niche specialization in globally abundant SAR202 bacteria.</title>
        <authorList>
            <person name="Saw J.H.W."/>
        </authorList>
    </citation>
    <scope>NUCLEOTIDE SEQUENCE [LARGE SCALE GENOMIC DNA]</scope>
    <source>
        <strain evidence="9">JH1073</strain>
    </source>
</reference>
<feature type="transmembrane region" description="Helical" evidence="6">
    <location>
        <begin position="115"/>
        <end position="140"/>
    </location>
</feature>
<feature type="transmembrane region" description="Helical" evidence="6">
    <location>
        <begin position="373"/>
        <end position="396"/>
    </location>
</feature>
<evidence type="ECO:0000256" key="6">
    <source>
        <dbReference type="SAM" id="Phobius"/>
    </source>
</evidence>
<dbReference type="GO" id="GO:0005886">
    <property type="term" value="C:plasma membrane"/>
    <property type="evidence" value="ECO:0007669"/>
    <property type="project" value="UniProtKB-SubCell"/>
</dbReference>
<reference evidence="8 9" key="1">
    <citation type="submission" date="2019-11" db="EMBL/GenBank/DDBJ databases">
        <authorList>
            <person name="Cho J.-C."/>
        </authorList>
    </citation>
    <scope>NUCLEOTIDE SEQUENCE [LARGE SCALE GENOMIC DNA]</scope>
    <source>
        <strain evidence="8 9">JH1073</strain>
    </source>
</reference>
<dbReference type="InterPro" id="IPR000849">
    <property type="entry name" value="Sugar_P_transporter"/>
</dbReference>
<evidence type="ECO:0000256" key="4">
    <source>
        <dbReference type="ARBA" id="ARBA00023136"/>
    </source>
</evidence>
<keyword evidence="2 6" id="KW-0812">Transmembrane</keyword>
<evidence type="ECO:0000313" key="9">
    <source>
        <dbReference type="Proteomes" id="UP001219901"/>
    </source>
</evidence>
<proteinExistence type="predicted"/>
<keyword evidence="4 6" id="KW-0472">Membrane</keyword>
<dbReference type="GO" id="GO:0035435">
    <property type="term" value="P:phosphate ion transmembrane transport"/>
    <property type="evidence" value="ECO:0007669"/>
    <property type="project" value="TreeGrafter"/>
</dbReference>
<feature type="transmembrane region" description="Helical" evidence="6">
    <location>
        <begin position="28"/>
        <end position="47"/>
    </location>
</feature>
<dbReference type="AlphaFoldDB" id="A0AAJ6CSM9"/>
<evidence type="ECO:0000256" key="1">
    <source>
        <dbReference type="ARBA" id="ARBA00004651"/>
    </source>
</evidence>
<dbReference type="PANTHER" id="PTHR43826">
    <property type="entry name" value="GLUCOSE-6-PHOSPHATE EXCHANGER SLC37A4"/>
    <property type="match status" value="1"/>
</dbReference>
<sequence>MAGTYKVHAVTSPTHTNQPEFRRWRNRVLFSYSAFYLFVYMGRFNHWPAGPVMREQLDFTHVELGIINACLLWGFALGGMTHGRIAETYGYRFWLVAGTLASVALNWVTSFGNNLWTIAIPWALNGYANATVWAPGIGLLAQWWHRSQRGRVMGLVGVAAGSAMLMMWLITGWTVAEFGWRAAFRYPPLLMIPAAVALFFLVRDRPSDVKLEDLDQQGTMDSANASLPDREGLREGDSEPKDESPPGSSRPTKSRVRLTEDATPHGPLTAYKILYTNWRFVATSHVKGLENVVRYGLTTWAPLYYFEEAGLSIETTALVTVALPVGYLTAPMVSGWISDVLLGGRRSPMIAASALISAAALIGLAIVPAENVYAGALLLFIGAFAMSLSMTSTLVVDMAGPRYAATASGILDGHGYVYAGAQALIFALVLDTAGAPWQWVFLGMAAARILSALIAWRVKL</sequence>
<dbReference type="GO" id="GO:0061513">
    <property type="term" value="F:glucose 6-phosphate:phosphate antiporter activity"/>
    <property type="evidence" value="ECO:0007669"/>
    <property type="project" value="TreeGrafter"/>
</dbReference>
<dbReference type="SUPFAM" id="SSF103473">
    <property type="entry name" value="MFS general substrate transporter"/>
    <property type="match status" value="1"/>
</dbReference>
<name>A0AAJ6CSM9_9CHLR</name>